<evidence type="ECO:0000259" key="1">
    <source>
        <dbReference type="PROSITE" id="PS51677"/>
    </source>
</evidence>
<organism evidence="2 3">
    <name type="scientific">Bacteroides cellulosilyticus CL02T12C19</name>
    <dbReference type="NCBI Taxonomy" id="997874"/>
    <lineage>
        <taxon>Bacteria</taxon>
        <taxon>Pseudomonadati</taxon>
        <taxon>Bacteroidota</taxon>
        <taxon>Bacteroidia</taxon>
        <taxon>Bacteroidales</taxon>
        <taxon>Bacteroidaceae</taxon>
        <taxon>Bacteroides</taxon>
    </lineage>
</organism>
<dbReference type="InterPro" id="IPR002509">
    <property type="entry name" value="NODB_dom"/>
</dbReference>
<accession>I8VNI8</accession>
<dbReference type="GO" id="GO:0016810">
    <property type="term" value="F:hydrolase activity, acting on carbon-nitrogen (but not peptide) bonds"/>
    <property type="evidence" value="ECO:0007669"/>
    <property type="project" value="InterPro"/>
</dbReference>
<dbReference type="InterPro" id="IPR045235">
    <property type="entry name" value="PuuE_HpPgdA-like"/>
</dbReference>
<comment type="caution">
    <text evidence="2">The sequence shown here is derived from an EMBL/GenBank/DDBJ whole genome shotgun (WGS) entry which is preliminary data.</text>
</comment>
<dbReference type="OrthoDB" id="9806342at2"/>
<dbReference type="HOGENOM" id="CLU_066872_0_0_10"/>
<dbReference type="Proteomes" id="UP000003741">
    <property type="component" value="Unassembled WGS sequence"/>
</dbReference>
<dbReference type="PANTHER" id="PTHR47561">
    <property type="entry name" value="POLYSACCHARIDE DEACETYLASE FAMILY PROTEIN (AFU_ORTHOLOGUE AFUA_6G05030)"/>
    <property type="match status" value="1"/>
</dbReference>
<proteinExistence type="predicted"/>
<sequence length="292" mass="33995">MRVLSFDIEEWYIEKHFKGGRKEKYYQYDKLFDWILNTLDKSNSKATFFCVGQLAVEFPEVVKRIADNGHEIGSHSNRHLWINKMTEQEFAEDTRIAIQEIEYLIGQKVKSFRAPAFSIGKDNAWAFEVLVDNGIEYDCSIFPTNRDFGGFPQFTSSVPSLVKKRDYTIKEFPICPATLLGRGIPFSGGGYFRLVPLWLQKKLINRMDYVMFYFHINDLIEQNSKFMTKQEFEEYFKEPGTLKNRITRYVKTNIGKGGALNKLDTLLGNYSFCNVQQAAESIDWSKQPLIEL</sequence>
<feature type="domain" description="NodB homology" evidence="1">
    <location>
        <begin position="9"/>
        <end position="227"/>
    </location>
</feature>
<dbReference type="Gene3D" id="3.20.20.370">
    <property type="entry name" value="Glycoside hydrolase/deacetylase"/>
    <property type="match status" value="1"/>
</dbReference>
<reference evidence="2 3" key="1">
    <citation type="submission" date="2012-02" db="EMBL/GenBank/DDBJ databases">
        <title>The Genome Sequence of Bacteroides cellulosilyticus CL02T12C19.</title>
        <authorList>
            <consortium name="The Broad Institute Genome Sequencing Platform"/>
            <person name="Earl A."/>
            <person name="Ward D."/>
            <person name="Feldgarden M."/>
            <person name="Gevers D."/>
            <person name="Zitomersky N.L."/>
            <person name="Coyne M.J."/>
            <person name="Comstock L.E."/>
            <person name="Young S.K."/>
            <person name="Zeng Q."/>
            <person name="Gargeya S."/>
            <person name="Fitzgerald M."/>
            <person name="Haas B."/>
            <person name="Abouelleil A."/>
            <person name="Alvarado L."/>
            <person name="Arachchi H.M."/>
            <person name="Berlin A."/>
            <person name="Chapman S.B."/>
            <person name="Gearin G."/>
            <person name="Goldberg J."/>
            <person name="Griggs A."/>
            <person name="Gujja S."/>
            <person name="Hansen M."/>
            <person name="Heiman D."/>
            <person name="Howarth C."/>
            <person name="Larimer J."/>
            <person name="Lui A."/>
            <person name="MacDonald P.J.P."/>
            <person name="McCowen C."/>
            <person name="Montmayeur A."/>
            <person name="Murphy C."/>
            <person name="Neiman D."/>
            <person name="Pearson M."/>
            <person name="Priest M."/>
            <person name="Roberts A."/>
            <person name="Saif S."/>
            <person name="Shea T."/>
            <person name="Sisk P."/>
            <person name="Stolte C."/>
            <person name="Sykes S."/>
            <person name="Wortman J."/>
            <person name="Nusbaum C."/>
            <person name="Birren B."/>
        </authorList>
    </citation>
    <scope>NUCLEOTIDE SEQUENCE [LARGE SCALE GENOMIC DNA]</scope>
    <source>
        <strain evidence="2 3">CL02T12C19</strain>
    </source>
</reference>
<dbReference type="AlphaFoldDB" id="I8VNI8"/>
<dbReference type="Pfam" id="PF01522">
    <property type="entry name" value="Polysacc_deac_1"/>
    <property type="match status" value="1"/>
</dbReference>
<name>I8VNI8_9BACE</name>
<dbReference type="EMBL" id="AGXG01000080">
    <property type="protein sequence ID" value="EIY27965.1"/>
    <property type="molecule type" value="Genomic_DNA"/>
</dbReference>
<gene>
    <name evidence="2" type="ORF">HMPREF1062_03640</name>
</gene>
<dbReference type="SUPFAM" id="SSF88713">
    <property type="entry name" value="Glycoside hydrolase/deacetylase"/>
    <property type="match status" value="1"/>
</dbReference>
<evidence type="ECO:0000313" key="3">
    <source>
        <dbReference type="Proteomes" id="UP000003741"/>
    </source>
</evidence>
<dbReference type="PANTHER" id="PTHR47561:SF1">
    <property type="entry name" value="POLYSACCHARIDE DEACETYLASE FAMILY PROTEIN (AFU_ORTHOLOGUE AFUA_6G05030)"/>
    <property type="match status" value="1"/>
</dbReference>
<dbReference type="GeneID" id="66308063"/>
<dbReference type="RefSeq" id="WP_007217985.1">
    <property type="nucleotide sequence ID" value="NZ_JH724087.1"/>
</dbReference>
<dbReference type="InterPro" id="IPR011330">
    <property type="entry name" value="Glyco_hydro/deAcase_b/a-brl"/>
</dbReference>
<dbReference type="InterPro" id="IPR022560">
    <property type="entry name" value="DUF3473"/>
</dbReference>
<dbReference type="GO" id="GO:0005975">
    <property type="term" value="P:carbohydrate metabolic process"/>
    <property type="evidence" value="ECO:0007669"/>
    <property type="project" value="InterPro"/>
</dbReference>
<evidence type="ECO:0000313" key="2">
    <source>
        <dbReference type="EMBL" id="EIY27965.1"/>
    </source>
</evidence>
<dbReference type="CDD" id="cd10941">
    <property type="entry name" value="CE4_PuuE_HpPgdA_like_2"/>
    <property type="match status" value="1"/>
</dbReference>
<dbReference type="PATRIC" id="fig|997874.3.peg.3731"/>
<keyword evidence="3" id="KW-1185">Reference proteome</keyword>
<protein>
    <submittedName>
        <fullName evidence="2">Polysaccharide deactylase, PEP-CTERM locus subfamily</fullName>
    </submittedName>
</protein>
<dbReference type="PROSITE" id="PS51677">
    <property type="entry name" value="NODB"/>
    <property type="match status" value="1"/>
</dbReference>
<dbReference type="Pfam" id="PF11959">
    <property type="entry name" value="DUF3473"/>
    <property type="match status" value="1"/>
</dbReference>